<accession>A0A1Y2JBA1</accession>
<dbReference type="Proteomes" id="UP000193335">
    <property type="component" value="Unassembled WGS sequence"/>
</dbReference>
<protein>
    <submittedName>
        <fullName evidence="1">Uncharacterized protein</fullName>
    </submittedName>
</protein>
<evidence type="ECO:0000313" key="2">
    <source>
        <dbReference type="Proteomes" id="UP000193335"/>
    </source>
</evidence>
<sequence length="71" mass="8166">MTPLTLLRWQDDTALHKDGLRQMEFPRIPENGENSLTFIKLEAVQMPPDCCIPETDSADRLSYACRGIRFL</sequence>
<reference evidence="1 2" key="1">
    <citation type="submission" date="2017-03" db="EMBL/GenBank/DDBJ databases">
        <title>Whole genome sequences of fourteen strains of Bradyrhizobium canariense and one strain of Bradyrhizobium japonicum isolated from Lupinus (Papilionoideae: Genisteae) species in Algeria.</title>
        <authorList>
            <person name="Crovadore J."/>
            <person name="Chekireb D."/>
            <person name="Brachmann A."/>
            <person name="Chablais R."/>
            <person name="Cochard B."/>
            <person name="Lefort F."/>
        </authorList>
    </citation>
    <scope>NUCLEOTIDE SEQUENCE [LARGE SCALE GENOMIC DNA]</scope>
    <source>
        <strain evidence="1 2">UBMA197</strain>
    </source>
</reference>
<organism evidence="1 2">
    <name type="scientific">Bradyrhizobium japonicum</name>
    <dbReference type="NCBI Taxonomy" id="375"/>
    <lineage>
        <taxon>Bacteria</taxon>
        <taxon>Pseudomonadati</taxon>
        <taxon>Pseudomonadota</taxon>
        <taxon>Alphaproteobacteria</taxon>
        <taxon>Hyphomicrobiales</taxon>
        <taxon>Nitrobacteraceae</taxon>
        <taxon>Bradyrhizobium</taxon>
    </lineage>
</organism>
<gene>
    <name evidence="1" type="ORF">BSZ19_41690</name>
</gene>
<comment type="caution">
    <text evidence="1">The sequence shown here is derived from an EMBL/GenBank/DDBJ whole genome shotgun (WGS) entry which is preliminary data.</text>
</comment>
<dbReference type="EMBL" id="NAFL01000282">
    <property type="protein sequence ID" value="OSJ24498.1"/>
    <property type="molecule type" value="Genomic_DNA"/>
</dbReference>
<proteinExistence type="predicted"/>
<evidence type="ECO:0000313" key="1">
    <source>
        <dbReference type="EMBL" id="OSJ24498.1"/>
    </source>
</evidence>
<name>A0A1Y2JBA1_BRAJP</name>
<dbReference type="AlphaFoldDB" id="A0A1Y2JBA1"/>